<keyword evidence="1" id="KW-0812">Transmembrane</keyword>
<evidence type="ECO:0000313" key="2">
    <source>
        <dbReference type="EMBL" id="MZK18148.1"/>
    </source>
</evidence>
<gene>
    <name evidence="2" type="ORF">GT565_08500</name>
</gene>
<comment type="caution">
    <text evidence="2">The sequence shown here is derived from an EMBL/GenBank/DDBJ whole genome shotgun (WGS) entry which is preliminary data.</text>
</comment>
<evidence type="ECO:0000256" key="1">
    <source>
        <dbReference type="SAM" id="Phobius"/>
    </source>
</evidence>
<dbReference type="EMBL" id="WWSB01000009">
    <property type="protein sequence ID" value="MZK18148.1"/>
    <property type="molecule type" value="Genomic_DNA"/>
</dbReference>
<accession>A0A845KME9</accession>
<feature type="transmembrane region" description="Helical" evidence="1">
    <location>
        <begin position="6"/>
        <end position="23"/>
    </location>
</feature>
<evidence type="ECO:0000313" key="3">
    <source>
        <dbReference type="Proteomes" id="UP000446719"/>
    </source>
</evidence>
<dbReference type="Proteomes" id="UP000446719">
    <property type="component" value="Unassembled WGS sequence"/>
</dbReference>
<reference evidence="2 3" key="1">
    <citation type="journal article" date="2019" name="Nat. Med.">
        <title>A library of human gut bacterial isolates paired with longitudinal multiomics data enables mechanistic microbiome research.</title>
        <authorList>
            <person name="Poyet M."/>
            <person name="Groussin M."/>
            <person name="Gibbons S.M."/>
            <person name="Avila-Pacheco J."/>
            <person name="Jiang X."/>
            <person name="Kearney S.M."/>
            <person name="Perrotta A.R."/>
            <person name="Berdy B."/>
            <person name="Zhao S."/>
            <person name="Lieberman T.D."/>
            <person name="Swanson P.K."/>
            <person name="Smith M."/>
            <person name="Roesemann S."/>
            <person name="Alexander J.E."/>
            <person name="Rich S.A."/>
            <person name="Livny J."/>
            <person name="Vlamakis H."/>
            <person name="Clish C."/>
            <person name="Bullock K."/>
            <person name="Deik A."/>
            <person name="Scott J."/>
            <person name="Pierce K.A."/>
            <person name="Xavier R.J."/>
            <person name="Alm E.J."/>
        </authorList>
    </citation>
    <scope>NUCLEOTIDE SEQUENCE [LARGE SCALE GENOMIC DNA]</scope>
    <source>
        <strain evidence="2 3">BIOML-A7</strain>
    </source>
</reference>
<dbReference type="AlphaFoldDB" id="A0A845KME9"/>
<proteinExistence type="predicted"/>
<name>A0A845KME9_9FIRM</name>
<keyword evidence="1" id="KW-1133">Transmembrane helix</keyword>
<keyword evidence="1" id="KW-0472">Membrane</keyword>
<organism evidence="2 3">
    <name type="scientific">Dorea longicatena</name>
    <dbReference type="NCBI Taxonomy" id="88431"/>
    <lineage>
        <taxon>Bacteria</taxon>
        <taxon>Bacillati</taxon>
        <taxon>Bacillota</taxon>
        <taxon>Clostridia</taxon>
        <taxon>Lachnospirales</taxon>
        <taxon>Lachnospiraceae</taxon>
        <taxon>Dorea</taxon>
    </lineage>
</organism>
<sequence>MRNSLFFYVFFVFLTVGAVWSIMRRWKRYMKYSNGTYQNAGQKLIFKTELSVTEVILKLQMPEIQDTLYYDFEKKNGIYFLKINGIKRMGFQGVLKGLFTVEFTEGEETYIVIHRYHSIQNLYASGYEAEIYEFMVKKLDCIPQ</sequence>
<protein>
    <submittedName>
        <fullName evidence="2">Uncharacterized protein</fullName>
    </submittedName>
</protein>